<organism evidence="1">
    <name type="scientific">viral metagenome</name>
    <dbReference type="NCBI Taxonomy" id="1070528"/>
    <lineage>
        <taxon>unclassified sequences</taxon>
        <taxon>metagenomes</taxon>
        <taxon>organismal metagenomes</taxon>
    </lineage>
</organism>
<sequence>MSKKCSCPSDLDKCPYEATIVSLVKGFKDKPPTEIKECEYKVWIGPGTIELSKFTEAEWKVFEIENTLCTYHRRSFNNESIL</sequence>
<evidence type="ECO:0000313" key="1">
    <source>
        <dbReference type="EMBL" id="QJA93237.1"/>
    </source>
</evidence>
<dbReference type="AlphaFoldDB" id="A0A6M3LDC9"/>
<proteinExistence type="predicted"/>
<reference evidence="1" key="1">
    <citation type="submission" date="2020-03" db="EMBL/GenBank/DDBJ databases">
        <title>The deep terrestrial virosphere.</title>
        <authorList>
            <person name="Holmfeldt K."/>
            <person name="Nilsson E."/>
            <person name="Simone D."/>
            <person name="Lopez-Fernandez M."/>
            <person name="Wu X."/>
            <person name="de Brujin I."/>
            <person name="Lundin D."/>
            <person name="Andersson A."/>
            <person name="Bertilsson S."/>
            <person name="Dopson M."/>
        </authorList>
    </citation>
    <scope>NUCLEOTIDE SEQUENCE</scope>
    <source>
        <strain evidence="1">MM415B04309</strain>
    </source>
</reference>
<gene>
    <name evidence="1" type="ORF">MM415B04309_0004</name>
</gene>
<name>A0A6M3LDC9_9ZZZZ</name>
<dbReference type="EMBL" id="MT143133">
    <property type="protein sequence ID" value="QJA93237.1"/>
    <property type="molecule type" value="Genomic_DNA"/>
</dbReference>
<protein>
    <submittedName>
        <fullName evidence="1">Uncharacterized protein</fullName>
    </submittedName>
</protein>
<accession>A0A6M3LDC9</accession>